<dbReference type="GO" id="GO:0016787">
    <property type="term" value="F:hydrolase activity"/>
    <property type="evidence" value="ECO:0007669"/>
    <property type="project" value="UniProtKB-KW"/>
</dbReference>
<name>A0ABP7GHY6_9MICO</name>
<accession>A0ABP7GHY6</accession>
<comment type="caution">
    <text evidence="3">The sequence shown here is derived from an EMBL/GenBank/DDBJ whole genome shotgun (WGS) entry which is preliminary data.</text>
</comment>
<sequence>MGLDSATVAYLERSGALAAPRAHEIGPRLARAAMTARQLSDPPGPVMTHHDSVITGADGSRIALRWLQPPALDTSSDPAVLVFYHGGGWVLGEIAGFDGTARRLAAATGCEVVMVEYRLAPEHPYPAAVGDAWHALLAVRDSRPQQRIVVVGDSAGGNLAAVMALRAKAAGVDLACQVLIYPVVDTDFDRASYRCPQNQLLLDAATMRWFWDQYVPDETRRRHPDASPLRAADHRGLAPAIVVTADNDVLADEGEAYVTALRTAGVRVTHRRFEGQMHGFIGMPRLPGSAAAFAFIGDSLAAILVDPAADGTTEQEQRS</sequence>
<dbReference type="PANTHER" id="PTHR48081">
    <property type="entry name" value="AB HYDROLASE SUPERFAMILY PROTEIN C4A8.06C"/>
    <property type="match status" value="1"/>
</dbReference>
<keyword evidence="1 3" id="KW-0378">Hydrolase</keyword>
<gene>
    <name evidence="3" type="ORF">GCM10022240_15080</name>
</gene>
<evidence type="ECO:0000259" key="2">
    <source>
        <dbReference type="Pfam" id="PF07859"/>
    </source>
</evidence>
<dbReference type="Gene3D" id="3.40.50.1820">
    <property type="entry name" value="alpha/beta hydrolase"/>
    <property type="match status" value="1"/>
</dbReference>
<dbReference type="InterPro" id="IPR029058">
    <property type="entry name" value="AB_hydrolase_fold"/>
</dbReference>
<reference evidence="4" key="1">
    <citation type="journal article" date="2019" name="Int. J. Syst. Evol. Microbiol.">
        <title>The Global Catalogue of Microorganisms (GCM) 10K type strain sequencing project: providing services to taxonomists for standard genome sequencing and annotation.</title>
        <authorList>
            <consortium name="The Broad Institute Genomics Platform"/>
            <consortium name="The Broad Institute Genome Sequencing Center for Infectious Disease"/>
            <person name="Wu L."/>
            <person name="Ma J."/>
        </authorList>
    </citation>
    <scope>NUCLEOTIDE SEQUENCE [LARGE SCALE GENOMIC DNA]</scope>
    <source>
        <strain evidence="4">JCM 16950</strain>
    </source>
</reference>
<dbReference type="SUPFAM" id="SSF53474">
    <property type="entry name" value="alpha/beta-Hydrolases"/>
    <property type="match status" value="1"/>
</dbReference>
<proteinExistence type="predicted"/>
<dbReference type="Proteomes" id="UP001500540">
    <property type="component" value="Unassembled WGS sequence"/>
</dbReference>
<organism evidence="3 4">
    <name type="scientific">Microbacterium kribbense</name>
    <dbReference type="NCBI Taxonomy" id="433645"/>
    <lineage>
        <taxon>Bacteria</taxon>
        <taxon>Bacillati</taxon>
        <taxon>Actinomycetota</taxon>
        <taxon>Actinomycetes</taxon>
        <taxon>Micrococcales</taxon>
        <taxon>Microbacteriaceae</taxon>
        <taxon>Microbacterium</taxon>
    </lineage>
</organism>
<feature type="domain" description="Alpha/beta hydrolase fold-3" evidence="2">
    <location>
        <begin position="81"/>
        <end position="281"/>
    </location>
</feature>
<dbReference type="InterPro" id="IPR013094">
    <property type="entry name" value="AB_hydrolase_3"/>
</dbReference>
<protein>
    <submittedName>
        <fullName evidence="3">Alpha/beta hydrolase</fullName>
    </submittedName>
</protein>
<evidence type="ECO:0000313" key="4">
    <source>
        <dbReference type="Proteomes" id="UP001500540"/>
    </source>
</evidence>
<dbReference type="EMBL" id="BAABAF010000005">
    <property type="protein sequence ID" value="GAA3763681.1"/>
    <property type="molecule type" value="Genomic_DNA"/>
</dbReference>
<dbReference type="PANTHER" id="PTHR48081:SF8">
    <property type="entry name" value="ALPHA_BETA HYDROLASE FOLD-3 DOMAIN-CONTAINING PROTEIN-RELATED"/>
    <property type="match status" value="1"/>
</dbReference>
<dbReference type="InterPro" id="IPR050300">
    <property type="entry name" value="GDXG_lipolytic_enzyme"/>
</dbReference>
<dbReference type="Pfam" id="PF07859">
    <property type="entry name" value="Abhydrolase_3"/>
    <property type="match status" value="1"/>
</dbReference>
<evidence type="ECO:0000256" key="1">
    <source>
        <dbReference type="ARBA" id="ARBA00022801"/>
    </source>
</evidence>
<keyword evidence="4" id="KW-1185">Reference proteome</keyword>
<evidence type="ECO:0000313" key="3">
    <source>
        <dbReference type="EMBL" id="GAA3763681.1"/>
    </source>
</evidence>